<evidence type="ECO:0000313" key="2">
    <source>
        <dbReference type="EMBL" id="KKN98839.1"/>
    </source>
</evidence>
<accession>A0A0F9V4E3</accession>
<dbReference type="AlphaFoldDB" id="A0A0F9V4E3"/>
<dbReference type="Pfam" id="PF18299">
    <property type="entry name" value="R2K_2"/>
    <property type="match status" value="1"/>
</dbReference>
<feature type="domain" description="ATP-grasp" evidence="1">
    <location>
        <begin position="127"/>
        <end position="261"/>
    </location>
</feature>
<comment type="caution">
    <text evidence="2">The sequence shown here is derived from an EMBL/GenBank/DDBJ whole genome shotgun (WGS) entry which is preliminary data.</text>
</comment>
<gene>
    <name evidence="2" type="ORF">LCGC14_0140800</name>
</gene>
<evidence type="ECO:0000259" key="1">
    <source>
        <dbReference type="Pfam" id="PF18299"/>
    </source>
</evidence>
<dbReference type="InterPro" id="IPR041261">
    <property type="entry name" value="R2K_2"/>
</dbReference>
<organism evidence="2">
    <name type="scientific">marine sediment metagenome</name>
    <dbReference type="NCBI Taxonomy" id="412755"/>
    <lineage>
        <taxon>unclassified sequences</taxon>
        <taxon>metagenomes</taxon>
        <taxon>ecological metagenomes</taxon>
    </lineage>
</organism>
<sequence>MKPTWVIQTNMEGVDTKSMIAEVERQGMEVDRVEYDYAAPLSSLEKWLIAEGVVRDEDASDACVLCYGDVDFVKMIKRRASFIPGTWCNFENMKCSTYFAYLGRHLLNREYAMMPLGDLMRRWNNLTEYPPNTSLFIRPDSGAKPFTGYVVKPDKHHKIESLIKTIGPEVLVVVSPEKQIDAEWRFVICNKKVITGCRYLPDESVYFPQTSFRLAQEIAQNEWQPDICYTVDIAESGGEKYLLEINSFSCAGLYLCDMESIIRHASKAAIDEWREYFG</sequence>
<reference evidence="2" key="1">
    <citation type="journal article" date="2015" name="Nature">
        <title>Complex archaea that bridge the gap between prokaryotes and eukaryotes.</title>
        <authorList>
            <person name="Spang A."/>
            <person name="Saw J.H."/>
            <person name="Jorgensen S.L."/>
            <person name="Zaremba-Niedzwiedzka K."/>
            <person name="Martijn J."/>
            <person name="Lind A.E."/>
            <person name="van Eijk R."/>
            <person name="Schleper C."/>
            <person name="Guy L."/>
            <person name="Ettema T.J."/>
        </authorList>
    </citation>
    <scope>NUCLEOTIDE SEQUENCE</scope>
</reference>
<dbReference type="EMBL" id="LAZR01000049">
    <property type="protein sequence ID" value="KKN98839.1"/>
    <property type="molecule type" value="Genomic_DNA"/>
</dbReference>
<name>A0A0F9V4E3_9ZZZZ</name>
<proteinExistence type="predicted"/>
<protein>
    <recommendedName>
        <fullName evidence="1">ATP-grasp domain-containing protein</fullName>
    </recommendedName>
</protein>